<feature type="domain" description="NolW-like" evidence="13">
    <location>
        <begin position="262"/>
        <end position="344"/>
    </location>
</feature>
<keyword evidence="9" id="KW-0998">Cell outer membrane</keyword>
<dbReference type="Pfam" id="PF21305">
    <property type="entry name" value="type_II_gspD_N0"/>
    <property type="match status" value="1"/>
</dbReference>
<dbReference type="PROSITE" id="PS00875">
    <property type="entry name" value="T2SP_D"/>
    <property type="match status" value="1"/>
</dbReference>
<dbReference type="GO" id="GO:0015627">
    <property type="term" value="C:type II protein secretion system complex"/>
    <property type="evidence" value="ECO:0007669"/>
    <property type="project" value="InterPro"/>
</dbReference>
<feature type="chain" id="PRO_5040885260" evidence="11">
    <location>
        <begin position="23"/>
        <end position="692"/>
    </location>
</feature>
<keyword evidence="8" id="KW-0472">Membrane</keyword>
<dbReference type="GO" id="GO:0009279">
    <property type="term" value="C:cell outer membrane"/>
    <property type="evidence" value="ECO:0007669"/>
    <property type="project" value="UniProtKB-SubCell"/>
</dbReference>
<dbReference type="InterPro" id="IPR050810">
    <property type="entry name" value="Bact_Secretion_Sys_Channel"/>
</dbReference>
<keyword evidence="6 11" id="KW-0732">Signal</keyword>
<keyword evidence="4" id="KW-1134">Transmembrane beta strand</keyword>
<dbReference type="InterPro" id="IPR038591">
    <property type="entry name" value="NolW-like_sf"/>
</dbReference>
<protein>
    <submittedName>
        <fullName evidence="15">Type II secretion system secretin GspD</fullName>
    </submittedName>
</protein>
<dbReference type="PANTHER" id="PTHR30332">
    <property type="entry name" value="PROBABLE GENERAL SECRETION PATHWAY PROTEIN D"/>
    <property type="match status" value="1"/>
</dbReference>
<evidence type="ECO:0000313" key="15">
    <source>
        <dbReference type="EMBL" id="MCQ8185054.1"/>
    </source>
</evidence>
<keyword evidence="16" id="KW-1185">Reference proteome</keyword>
<gene>
    <name evidence="15" type="primary">gspD</name>
    <name evidence="15" type="ORF">NOG11_06580</name>
</gene>
<keyword evidence="7" id="KW-0653">Protein transport</keyword>
<dbReference type="NCBIfam" id="TIGR02517">
    <property type="entry name" value="type_II_gspD"/>
    <property type="match status" value="1"/>
</dbReference>
<dbReference type="Gene3D" id="3.30.1370.120">
    <property type="match status" value="3"/>
</dbReference>
<comment type="caution">
    <text evidence="15">The sequence shown here is derived from an EMBL/GenBank/DDBJ whole genome shotgun (WGS) entry which is preliminary data.</text>
</comment>
<dbReference type="InterPro" id="IPR049371">
    <property type="entry name" value="GspD-like_N0"/>
</dbReference>
<dbReference type="InterPro" id="IPR001775">
    <property type="entry name" value="GspD/PilQ"/>
</dbReference>
<evidence type="ECO:0000256" key="5">
    <source>
        <dbReference type="ARBA" id="ARBA00022692"/>
    </source>
</evidence>
<feature type="signal peptide" evidence="11">
    <location>
        <begin position="1"/>
        <end position="22"/>
    </location>
</feature>
<evidence type="ECO:0000256" key="11">
    <source>
        <dbReference type="SAM" id="SignalP"/>
    </source>
</evidence>
<dbReference type="AlphaFoldDB" id="A0A9X2RHN9"/>
<dbReference type="InterPro" id="IPR005644">
    <property type="entry name" value="NolW-like"/>
</dbReference>
<keyword evidence="3 10" id="KW-0813">Transport</keyword>
<accession>A0A9X2RHN9</accession>
<dbReference type="GO" id="GO:0015628">
    <property type="term" value="P:protein secretion by the type II secretion system"/>
    <property type="evidence" value="ECO:0007669"/>
    <property type="project" value="InterPro"/>
</dbReference>
<reference evidence="15" key="1">
    <citation type="submission" date="2022-07" db="EMBL/GenBank/DDBJ databases">
        <title>Parvularcula maris sp. nov., an algicidal bacterium isolated from seawater.</title>
        <authorList>
            <person name="Li F."/>
        </authorList>
    </citation>
    <scope>NUCLEOTIDE SEQUENCE</scope>
    <source>
        <strain evidence="15">BGMRC 0090</strain>
    </source>
</reference>
<evidence type="ECO:0000256" key="3">
    <source>
        <dbReference type="ARBA" id="ARBA00022448"/>
    </source>
</evidence>
<dbReference type="InterPro" id="IPR004846">
    <property type="entry name" value="T2SS/T3SS_dom"/>
</dbReference>
<dbReference type="InterPro" id="IPR013356">
    <property type="entry name" value="T2SS_GspD"/>
</dbReference>
<dbReference type="PANTHER" id="PTHR30332:SF24">
    <property type="entry name" value="SECRETIN GSPD-RELATED"/>
    <property type="match status" value="1"/>
</dbReference>
<evidence type="ECO:0000256" key="9">
    <source>
        <dbReference type="ARBA" id="ARBA00023237"/>
    </source>
</evidence>
<proteinExistence type="inferred from homology"/>
<dbReference type="Pfam" id="PF00263">
    <property type="entry name" value="Secretin"/>
    <property type="match status" value="1"/>
</dbReference>
<feature type="domain" description="Type II/III secretion system secretin-like" evidence="12">
    <location>
        <begin position="469"/>
        <end position="632"/>
    </location>
</feature>
<name>A0A9X2RHN9_9PROT</name>
<comment type="similarity">
    <text evidence="2">Belongs to the bacterial secretin family. GSP D subfamily.</text>
</comment>
<feature type="domain" description="GspD-like N0" evidence="14">
    <location>
        <begin position="28"/>
        <end position="100"/>
    </location>
</feature>
<comment type="subcellular location">
    <subcellularLocation>
        <location evidence="1 10">Cell outer membrane</location>
    </subcellularLocation>
</comment>
<evidence type="ECO:0000256" key="8">
    <source>
        <dbReference type="ARBA" id="ARBA00023136"/>
    </source>
</evidence>
<keyword evidence="5" id="KW-0812">Transmembrane</keyword>
<evidence type="ECO:0000259" key="14">
    <source>
        <dbReference type="Pfam" id="PF21305"/>
    </source>
</evidence>
<evidence type="ECO:0000256" key="1">
    <source>
        <dbReference type="ARBA" id="ARBA00004442"/>
    </source>
</evidence>
<dbReference type="InterPro" id="IPR004845">
    <property type="entry name" value="T2SS_GspD_CS"/>
</dbReference>
<feature type="domain" description="NolW-like" evidence="13">
    <location>
        <begin position="186"/>
        <end position="252"/>
    </location>
</feature>
<evidence type="ECO:0000256" key="10">
    <source>
        <dbReference type="RuleBase" id="RU004004"/>
    </source>
</evidence>
<organism evidence="15 16">
    <name type="scientific">Parvularcula maris</name>
    <dbReference type="NCBI Taxonomy" id="2965077"/>
    <lineage>
        <taxon>Bacteria</taxon>
        <taxon>Pseudomonadati</taxon>
        <taxon>Pseudomonadota</taxon>
        <taxon>Alphaproteobacteria</taxon>
        <taxon>Parvularculales</taxon>
        <taxon>Parvularculaceae</taxon>
        <taxon>Parvularcula</taxon>
    </lineage>
</organism>
<sequence length="692" mass="72940">MRHHFLGLLASVSLLAGAQASAQGGATMNYEDADLKVVAGEIADRTGYSFILDPRLSGRVNIVSPPNVMLTPEEVFEVFLATLQVNNFTAVPTGDRSYKIVPIEQGARDGGPVGGSSVGGRTVTRIFPLANIDAANAAAQLRGLVGPQGLILAVRESNSLIVVDNGRNVDRVRQVLEDIDLDDTVVRTVSLENGDATQVAEALREILNQPTGDRQLGGSVQIIPSIGTNQIILRGSPQQVSRAVPIIAQLDNSGGIRGNFDAIYLDHADGEELVPIISELIGGSSASGGGAAQAGGGGGTTSVSANGIVVTFHQPTNAILVNAPPEAQRTIRQLVAQLDIRRPQVLIEAIVVEIANNTARELGVQYLSGGDGLPVTAASFTDTQPNLVSAAGAAFFLTEDLSAPTQIIPGDGTNPDIVVNPDPVDPNVLALSGQLVQAAVGDLLSFNGFLAGFGETTDDGGVYGVLLSALQSDSRSNVLSTPFTMALDNEPARLQVGQEIPVVTGEAVGTDFQGGFRNIERQDVGTILEVTPQINDGDAVTLEIKLEVSSLTAFTADSDSPILQKSVSEQKLTADNGQMIVIGGLVDNDQRSVETKVPLLGDIPILGNLFKGQTRSEEETTLMVFIKPTIVRDAATAQAVTAKKYDFARQRQLRAERRERGPARIDRVQEELLGVYLEGQEPIQPDEETLSP</sequence>
<evidence type="ECO:0000259" key="13">
    <source>
        <dbReference type="Pfam" id="PF03958"/>
    </source>
</evidence>
<evidence type="ECO:0000256" key="2">
    <source>
        <dbReference type="ARBA" id="ARBA00006980"/>
    </source>
</evidence>
<feature type="domain" description="NolW-like" evidence="13">
    <location>
        <begin position="124"/>
        <end position="181"/>
    </location>
</feature>
<dbReference type="PRINTS" id="PR00811">
    <property type="entry name" value="BCTERIALGSPD"/>
</dbReference>
<dbReference type="EMBL" id="JANIBC010000003">
    <property type="protein sequence ID" value="MCQ8185054.1"/>
    <property type="molecule type" value="Genomic_DNA"/>
</dbReference>
<evidence type="ECO:0000313" key="16">
    <source>
        <dbReference type="Proteomes" id="UP001142610"/>
    </source>
</evidence>
<dbReference type="Proteomes" id="UP001142610">
    <property type="component" value="Unassembled WGS sequence"/>
</dbReference>
<evidence type="ECO:0000256" key="6">
    <source>
        <dbReference type="ARBA" id="ARBA00022729"/>
    </source>
</evidence>
<dbReference type="RefSeq" id="WP_256618914.1">
    <property type="nucleotide sequence ID" value="NZ_JANIBC010000003.1"/>
</dbReference>
<dbReference type="PRINTS" id="PR01032">
    <property type="entry name" value="PHAGEIV"/>
</dbReference>
<dbReference type="Pfam" id="PF03958">
    <property type="entry name" value="Secretin_N"/>
    <property type="match status" value="3"/>
</dbReference>
<evidence type="ECO:0000256" key="4">
    <source>
        <dbReference type="ARBA" id="ARBA00022452"/>
    </source>
</evidence>
<evidence type="ECO:0000259" key="12">
    <source>
        <dbReference type="Pfam" id="PF00263"/>
    </source>
</evidence>
<evidence type="ECO:0000256" key="7">
    <source>
        <dbReference type="ARBA" id="ARBA00022927"/>
    </source>
</evidence>